<dbReference type="InterPro" id="IPR050300">
    <property type="entry name" value="GDXG_lipolytic_enzyme"/>
</dbReference>
<dbReference type="InterPro" id="IPR029058">
    <property type="entry name" value="AB_hydrolase_fold"/>
</dbReference>
<organism evidence="3 4">
    <name type="scientific">Postechiella marina</name>
    <dbReference type="NCBI Taxonomy" id="943941"/>
    <lineage>
        <taxon>Bacteria</taxon>
        <taxon>Pseudomonadati</taxon>
        <taxon>Bacteroidota</taxon>
        <taxon>Flavobacteriia</taxon>
        <taxon>Flavobacteriales</taxon>
        <taxon>Flavobacteriaceae</taxon>
        <taxon>Postechiella</taxon>
    </lineage>
</organism>
<evidence type="ECO:0000256" key="1">
    <source>
        <dbReference type="ARBA" id="ARBA00022801"/>
    </source>
</evidence>
<dbReference type="PANTHER" id="PTHR48081">
    <property type="entry name" value="AB HYDROLASE SUPERFAMILY PROTEIN C4A8.06C"/>
    <property type="match status" value="1"/>
</dbReference>
<keyword evidence="4" id="KW-1185">Reference proteome</keyword>
<reference evidence="4" key="1">
    <citation type="journal article" date="2019" name="Int. J. Syst. Evol. Microbiol.">
        <title>The Global Catalogue of Microorganisms (GCM) 10K type strain sequencing project: providing services to taxonomists for standard genome sequencing and annotation.</title>
        <authorList>
            <consortium name="The Broad Institute Genomics Platform"/>
            <consortium name="The Broad Institute Genome Sequencing Center for Infectious Disease"/>
            <person name="Wu L."/>
            <person name="Ma J."/>
        </authorList>
    </citation>
    <scope>NUCLEOTIDE SEQUENCE [LARGE SCALE GENOMIC DNA]</scope>
    <source>
        <strain evidence="4">JCM 17630</strain>
    </source>
</reference>
<accession>A0ABP8CEI8</accession>
<dbReference type="Proteomes" id="UP001501496">
    <property type="component" value="Unassembled WGS sequence"/>
</dbReference>
<dbReference type="PANTHER" id="PTHR48081:SF6">
    <property type="entry name" value="PEPTIDASE S9 PROLYL OLIGOPEPTIDASE CATALYTIC DOMAIN-CONTAINING PROTEIN"/>
    <property type="match status" value="1"/>
</dbReference>
<protein>
    <recommendedName>
        <fullName evidence="2">BD-FAE-like domain-containing protein</fullName>
    </recommendedName>
</protein>
<evidence type="ECO:0000313" key="3">
    <source>
        <dbReference type="EMBL" id="GAA4238318.1"/>
    </source>
</evidence>
<gene>
    <name evidence="3" type="ORF">GCM10022291_28330</name>
</gene>
<keyword evidence="1" id="KW-0378">Hydrolase</keyword>
<name>A0ABP8CEI8_9FLAO</name>
<evidence type="ECO:0000313" key="4">
    <source>
        <dbReference type="Proteomes" id="UP001501496"/>
    </source>
</evidence>
<evidence type="ECO:0000259" key="2">
    <source>
        <dbReference type="Pfam" id="PF20434"/>
    </source>
</evidence>
<dbReference type="Pfam" id="PF20434">
    <property type="entry name" value="BD-FAE"/>
    <property type="match status" value="1"/>
</dbReference>
<dbReference type="InterPro" id="IPR049492">
    <property type="entry name" value="BD-FAE-like_dom"/>
</dbReference>
<dbReference type="Gene3D" id="3.40.50.1820">
    <property type="entry name" value="alpha/beta hydrolase"/>
    <property type="match status" value="1"/>
</dbReference>
<feature type="domain" description="BD-FAE-like" evidence="2">
    <location>
        <begin position="60"/>
        <end position="260"/>
    </location>
</feature>
<proteinExistence type="predicted"/>
<dbReference type="RefSeq" id="WP_344788961.1">
    <property type="nucleotide sequence ID" value="NZ_BAABCA010000006.1"/>
</dbReference>
<dbReference type="SUPFAM" id="SSF53474">
    <property type="entry name" value="alpha/beta-Hydrolases"/>
    <property type="match status" value="1"/>
</dbReference>
<sequence>MKSIVGFIVCILLFVNMGFSQSLTIPLWEKEVPNSKKSIEKEKHEVSEILRISKVQVPSMEVFLPAKRSANGKAVIICPGGGYGMLAYDWEGTDVAKWFNSQGIAAFVLKYRLPQSKSIIVQNEAPLQDAQRAIRQVRYNAEKWNIDKNKIGVIGFSAGGHLASTLGTHYNYDTLNAKDDIDKLSARPDFMMLIYPVITMHLLHTHKGSRNNLLGKTPSDELVNFYSNELHINNNTPPTFIVHSTDDKVVPVENSLRFFECLKQSNVFSELHVYPYGGHGFGLAIGRDYLQSWTQRLADWLLYLDKI</sequence>
<dbReference type="EMBL" id="BAABCA010000006">
    <property type="protein sequence ID" value="GAA4238318.1"/>
    <property type="molecule type" value="Genomic_DNA"/>
</dbReference>
<comment type="caution">
    <text evidence="3">The sequence shown here is derived from an EMBL/GenBank/DDBJ whole genome shotgun (WGS) entry which is preliminary data.</text>
</comment>